<dbReference type="Proteomes" id="UP000738349">
    <property type="component" value="Unassembled WGS sequence"/>
</dbReference>
<keyword evidence="2" id="KW-1185">Reference proteome</keyword>
<name>A0A9P9D2F6_9HYPO</name>
<sequence>MTDLLLPNIARPLFVRAMVVVSWLLLKHFSLGYCTFCQLNFGADPKILLNPPRLEGISYAIRLVVVLGDHSGLQADQLI</sequence>
<organism evidence="1 2">
    <name type="scientific">Dactylonectria macrodidyma</name>
    <dbReference type="NCBI Taxonomy" id="307937"/>
    <lineage>
        <taxon>Eukaryota</taxon>
        <taxon>Fungi</taxon>
        <taxon>Dikarya</taxon>
        <taxon>Ascomycota</taxon>
        <taxon>Pezizomycotina</taxon>
        <taxon>Sordariomycetes</taxon>
        <taxon>Hypocreomycetidae</taxon>
        <taxon>Hypocreales</taxon>
        <taxon>Nectriaceae</taxon>
        <taxon>Dactylonectria</taxon>
    </lineage>
</organism>
<protein>
    <submittedName>
        <fullName evidence="1">Uncharacterized protein</fullName>
    </submittedName>
</protein>
<dbReference type="AlphaFoldDB" id="A0A9P9D2F6"/>
<accession>A0A9P9D2F6</accession>
<evidence type="ECO:0000313" key="2">
    <source>
        <dbReference type="Proteomes" id="UP000738349"/>
    </source>
</evidence>
<evidence type="ECO:0000313" key="1">
    <source>
        <dbReference type="EMBL" id="KAH7111179.1"/>
    </source>
</evidence>
<comment type="caution">
    <text evidence="1">The sequence shown here is derived from an EMBL/GenBank/DDBJ whole genome shotgun (WGS) entry which is preliminary data.</text>
</comment>
<proteinExistence type="predicted"/>
<dbReference type="EMBL" id="JAGMUV010000042">
    <property type="protein sequence ID" value="KAH7111179.1"/>
    <property type="molecule type" value="Genomic_DNA"/>
</dbReference>
<gene>
    <name evidence="1" type="ORF">EDB81DRAFT_830634</name>
</gene>
<reference evidence="1" key="1">
    <citation type="journal article" date="2021" name="Nat. Commun.">
        <title>Genetic determinants of endophytism in the Arabidopsis root mycobiome.</title>
        <authorList>
            <person name="Mesny F."/>
            <person name="Miyauchi S."/>
            <person name="Thiergart T."/>
            <person name="Pickel B."/>
            <person name="Atanasova L."/>
            <person name="Karlsson M."/>
            <person name="Huettel B."/>
            <person name="Barry K.W."/>
            <person name="Haridas S."/>
            <person name="Chen C."/>
            <person name="Bauer D."/>
            <person name="Andreopoulos W."/>
            <person name="Pangilinan J."/>
            <person name="LaButti K."/>
            <person name="Riley R."/>
            <person name="Lipzen A."/>
            <person name="Clum A."/>
            <person name="Drula E."/>
            <person name="Henrissat B."/>
            <person name="Kohler A."/>
            <person name="Grigoriev I.V."/>
            <person name="Martin F.M."/>
            <person name="Hacquard S."/>
        </authorList>
    </citation>
    <scope>NUCLEOTIDE SEQUENCE</scope>
    <source>
        <strain evidence="1">MPI-CAGE-AT-0147</strain>
    </source>
</reference>